<evidence type="ECO:0000313" key="4">
    <source>
        <dbReference type="EMBL" id="CAE7260063.1"/>
    </source>
</evidence>
<dbReference type="InterPro" id="IPR000195">
    <property type="entry name" value="Rab-GAP-TBC_dom"/>
</dbReference>
<dbReference type="PANTHER" id="PTHR47219">
    <property type="entry name" value="RAB GTPASE-ACTIVATING PROTEIN 1-LIKE"/>
    <property type="match status" value="1"/>
</dbReference>
<organism evidence="4 5">
    <name type="scientific">Symbiodinium natans</name>
    <dbReference type="NCBI Taxonomy" id="878477"/>
    <lineage>
        <taxon>Eukaryota</taxon>
        <taxon>Sar</taxon>
        <taxon>Alveolata</taxon>
        <taxon>Dinophyceae</taxon>
        <taxon>Suessiales</taxon>
        <taxon>Symbiodiniaceae</taxon>
        <taxon>Symbiodinium</taxon>
    </lineage>
</organism>
<protein>
    <submittedName>
        <fullName evidence="4">RABGAP1L protein</fullName>
    </submittedName>
</protein>
<dbReference type="InterPro" id="IPR015943">
    <property type="entry name" value="WD40/YVTN_repeat-like_dom_sf"/>
</dbReference>
<comment type="subcellular location">
    <subcellularLocation>
        <location evidence="1">Cytoplasm</location>
        <location evidence="1">Cytoskeleton</location>
        <location evidence="1">Microtubule organizing center</location>
        <location evidence="1">Centrosome</location>
    </subcellularLocation>
</comment>
<accession>A0A812M7G2</accession>
<dbReference type="PANTHER" id="PTHR47219:SF9">
    <property type="entry name" value="GTPASE ACTIVATING PROTEIN AND CENTROSOME-ASSOCIATED, ISOFORM B"/>
    <property type="match status" value="1"/>
</dbReference>
<evidence type="ECO:0000256" key="1">
    <source>
        <dbReference type="ARBA" id="ARBA00004300"/>
    </source>
</evidence>
<feature type="region of interest" description="Disordered" evidence="2">
    <location>
        <begin position="956"/>
        <end position="1065"/>
    </location>
</feature>
<dbReference type="PROSITE" id="PS50086">
    <property type="entry name" value="TBC_RABGAP"/>
    <property type="match status" value="1"/>
</dbReference>
<dbReference type="AlphaFoldDB" id="A0A812M7G2"/>
<dbReference type="GO" id="GO:0005096">
    <property type="term" value="F:GTPase activator activity"/>
    <property type="evidence" value="ECO:0007669"/>
    <property type="project" value="TreeGrafter"/>
</dbReference>
<sequence>MPSETDSAGSLAGQPEEVGGIARKVLVLPCLVWFLCESSIAALAMVDHTHWGQLHSRGSFRALVSAIPALPAGVLPRRRLWKRLLLGAMELRGQGLKYEQLCELQGQADAEIQRDVGRTFPERFDEASQQALFRVLRAVSHRVEDIGYCQGMNFIAGVMLCVFRSGGNKAAETVAYHCVLSMLLRHGMNQYFGDGFPKLRLSALQFDCLLEAYLPDLAATFDRFNISAEFYATQWFLTLFAYSLPFPQLLRVVTSVPARSMRARVRHAAQVWDQFLCRGMKLGSRVRRLLQTTLAVFTRARMCKVCWFRSSKAKRCAEMRDLIAISCAGLKASRIGAAHSPPLNTHDADMLASILGPALRKKRKKLPAVPVSTALKFGALVFGLHAVAWGPSRTFIYHPSQRRAKRTSCRAHASLLHQGSQLLSGKNKWLGGVLGLDDNIYCIPCNKDVVLQISTKDDEISTFGAFPDTGTFKWSRGLMAGNGNIYGIPARAESVLKISPATKEVCTFGCLPKGKWKWHGAVVAPDGAIYCIPAEAEAVLRIDPESDTAELIGDKMPGRWKWYGGLLGSDGCIYGMPYHANSVLKISPETGKVTTIGNLPDGSWNWHGGVVGVDGAIYGIPAHAESVLKVVPATGEVKTIGGPFHGKYKWLGAVLGSDGCIYGIPYNAQTVMKISPGVEDVELIDVPLKGRNMWQGGVLGPDGAVYFIPRWAQHVLRVKDGKVSVVSGDPIPGWNKFQGGVLARDGCMYGASQEVSIVRSAESRLPSHLSVATMAGHPFWLTRAGWRMRKQTEYQARPALLGQSFDCTIQRLRCLCQLSELSPEALVKSALDFKVTNRLLSDLEQAITTPASSSGRGTLPSCFLERDLDRGTTHCRFLPCKEGPDGGTPKSRPAKVVDLAFWEATLPAPRVPADPLTPVAARAAQSPEAPKVANASGATSQLKSFAKKSQKVFSKVRPPAVTLSLHRGKGASSSSKASANQTRPNAFEATEAGALLEPCKEESSRNSRASSVPIRSRAFGRRDAPAPAAKVLEAPLPEPFSPPPRRPWGFSSLRPGRRKHSPTAR</sequence>
<dbReference type="Gene3D" id="2.130.10.10">
    <property type="entry name" value="YVTN repeat-like/Quinoprotein amine dehydrogenase"/>
    <property type="match status" value="1"/>
</dbReference>
<feature type="compositionally biased region" description="Pro residues" evidence="2">
    <location>
        <begin position="1036"/>
        <end position="1046"/>
    </location>
</feature>
<dbReference type="Proteomes" id="UP000604046">
    <property type="component" value="Unassembled WGS sequence"/>
</dbReference>
<dbReference type="GO" id="GO:0031267">
    <property type="term" value="F:small GTPase binding"/>
    <property type="evidence" value="ECO:0007669"/>
    <property type="project" value="TreeGrafter"/>
</dbReference>
<dbReference type="EMBL" id="CAJNDS010001446">
    <property type="protein sequence ID" value="CAE7260063.1"/>
    <property type="molecule type" value="Genomic_DNA"/>
</dbReference>
<feature type="compositionally biased region" description="Low complexity" evidence="2">
    <location>
        <begin position="970"/>
        <end position="979"/>
    </location>
</feature>
<dbReference type="Gene3D" id="1.10.8.270">
    <property type="entry name" value="putative rabgap domain of human tbc1 domain family member 14 like domains"/>
    <property type="match status" value="1"/>
</dbReference>
<feature type="domain" description="Rab-GAP TBC" evidence="3">
    <location>
        <begin position="71"/>
        <end position="260"/>
    </location>
</feature>
<comment type="caution">
    <text evidence="4">The sequence shown here is derived from an EMBL/GenBank/DDBJ whole genome shotgun (WGS) entry which is preliminary data.</text>
</comment>
<evidence type="ECO:0000259" key="3">
    <source>
        <dbReference type="PROSITE" id="PS50086"/>
    </source>
</evidence>
<dbReference type="InterPro" id="IPR035969">
    <property type="entry name" value="Rab-GAP_TBC_sf"/>
</dbReference>
<evidence type="ECO:0000256" key="2">
    <source>
        <dbReference type="SAM" id="MobiDB-lite"/>
    </source>
</evidence>
<keyword evidence="5" id="KW-1185">Reference proteome</keyword>
<dbReference type="Pfam" id="PF00566">
    <property type="entry name" value="RabGAP-TBC"/>
    <property type="match status" value="1"/>
</dbReference>
<dbReference type="SUPFAM" id="SSF101898">
    <property type="entry name" value="NHL repeat"/>
    <property type="match status" value="1"/>
</dbReference>
<evidence type="ECO:0000313" key="5">
    <source>
        <dbReference type="Proteomes" id="UP000604046"/>
    </source>
</evidence>
<name>A0A812M7G2_9DINO</name>
<feature type="compositionally biased region" description="Basic residues" evidence="2">
    <location>
        <begin position="1055"/>
        <end position="1065"/>
    </location>
</feature>
<dbReference type="OrthoDB" id="10260017at2759"/>
<gene>
    <name evidence="4" type="primary">RABGAP1L</name>
    <name evidence="4" type="ORF">SNAT2548_LOCUS13570</name>
</gene>
<proteinExistence type="predicted"/>
<dbReference type="InterPro" id="IPR050302">
    <property type="entry name" value="Rab_GAP_TBC_domain"/>
</dbReference>
<dbReference type="GO" id="GO:0005813">
    <property type="term" value="C:centrosome"/>
    <property type="evidence" value="ECO:0007669"/>
    <property type="project" value="UniProtKB-SubCell"/>
</dbReference>
<reference evidence="4" key="1">
    <citation type="submission" date="2021-02" db="EMBL/GenBank/DDBJ databases">
        <authorList>
            <person name="Dougan E. K."/>
            <person name="Rhodes N."/>
            <person name="Thang M."/>
            <person name="Chan C."/>
        </authorList>
    </citation>
    <scope>NUCLEOTIDE SEQUENCE</scope>
</reference>
<dbReference type="Gene3D" id="1.10.472.80">
    <property type="entry name" value="Ypt/Rab-GAP domain of gyp1p, domain 3"/>
    <property type="match status" value="1"/>
</dbReference>
<dbReference type="SMART" id="SM00164">
    <property type="entry name" value="TBC"/>
    <property type="match status" value="1"/>
</dbReference>
<dbReference type="SUPFAM" id="SSF47923">
    <property type="entry name" value="Ypt/Rab-GAP domain of gyp1p"/>
    <property type="match status" value="1"/>
</dbReference>